<protein>
    <submittedName>
        <fullName evidence="2">WGS project CAEQ00000000 data, annotated contig 2060</fullName>
    </submittedName>
</protein>
<dbReference type="AlphaFoldDB" id="F9WB48"/>
<feature type="non-terminal residue" evidence="2">
    <location>
        <position position="274"/>
    </location>
</feature>
<feature type="region of interest" description="Disordered" evidence="1">
    <location>
        <begin position="215"/>
        <end position="274"/>
    </location>
</feature>
<gene>
    <name evidence="2" type="ORF">TCIL3000_0_50890</name>
</gene>
<accession>F9WB48</accession>
<comment type="caution">
    <text evidence="2">The sequence shown here is derived from an EMBL/GenBank/DDBJ whole genome shotgun (WGS) entry which is preliminary data.</text>
</comment>
<reference evidence="2 3" key="2">
    <citation type="journal article" date="2012" name="Proc. Natl. Acad. Sci. U.S.A.">
        <title>Antigenic diversity is generated by distinct evolutionary mechanisms in African trypanosome species.</title>
        <authorList>
            <person name="Jackson A.P."/>
            <person name="Berry A."/>
            <person name="Aslett M."/>
            <person name="Allison H.C."/>
            <person name="Burton P."/>
            <person name="Vavrova-Anderson J."/>
            <person name="Brown R."/>
            <person name="Browne H."/>
            <person name="Corton N."/>
            <person name="Hauser H."/>
            <person name="Gamble J."/>
            <person name="Gilderthorp R."/>
            <person name="Marcello L."/>
            <person name="McQuillan J."/>
            <person name="Otto T.D."/>
            <person name="Quail M.A."/>
            <person name="Sanders M.J."/>
            <person name="van Tonder A."/>
            <person name="Ginger M.L."/>
            <person name="Field M.C."/>
            <person name="Barry J.D."/>
            <person name="Hertz-Fowler C."/>
            <person name="Berriman M."/>
        </authorList>
    </citation>
    <scope>NUCLEOTIDE SEQUENCE [LARGE SCALE GENOMIC DNA]</scope>
    <source>
        <strain evidence="2 3">IL3000</strain>
    </source>
</reference>
<sequence>MLCRVVSNVTEPLDLFIEPAMTVGEVRVLIKEMVCEPGEWNVSLKFQGRTLHEDDESWSSVCRRNPHHEGKAPKIIVLVSSTQEAETRGLGVSAIRNQVDTEQERMEAKMTELAADMLAKNPELLESMLSPQTTLRRLVDENPELRQVVNNPDALKSVIMSYVDPKERRMTNRILQLQMAQLSSVPGGEQLLQRYTSGLLDDLDADLSAIGKPNVAGIDESAGRPDSTKRCNKEPLPNPWSSASSHRGPSQGNPAFPARDPRAHVEGLLPCGAP</sequence>
<dbReference type="InterPro" id="IPR015496">
    <property type="entry name" value="Ubiquilin"/>
</dbReference>
<evidence type="ECO:0000256" key="1">
    <source>
        <dbReference type="SAM" id="MobiDB-lite"/>
    </source>
</evidence>
<organism evidence="2 3">
    <name type="scientific">Trypanosoma congolense (strain IL3000)</name>
    <dbReference type="NCBI Taxonomy" id="1068625"/>
    <lineage>
        <taxon>Eukaryota</taxon>
        <taxon>Discoba</taxon>
        <taxon>Euglenozoa</taxon>
        <taxon>Kinetoplastea</taxon>
        <taxon>Metakinetoplastina</taxon>
        <taxon>Trypanosomatida</taxon>
        <taxon>Trypanosomatidae</taxon>
        <taxon>Trypanosoma</taxon>
        <taxon>Nannomonas</taxon>
    </lineage>
</organism>
<dbReference type="VEuPathDB" id="TriTrypDB:TcIL3000_0_50890"/>
<evidence type="ECO:0000313" key="2">
    <source>
        <dbReference type="EMBL" id="CCD14479.1"/>
    </source>
</evidence>
<dbReference type="GO" id="GO:0006511">
    <property type="term" value="P:ubiquitin-dependent protein catabolic process"/>
    <property type="evidence" value="ECO:0007669"/>
    <property type="project" value="TreeGrafter"/>
</dbReference>
<name>F9WB48_TRYCI</name>
<dbReference type="PANTHER" id="PTHR10677">
    <property type="entry name" value="UBIQUILIN"/>
    <property type="match status" value="1"/>
</dbReference>
<dbReference type="EMBL" id="CAEQ01001530">
    <property type="protein sequence ID" value="CCD14479.1"/>
    <property type="molecule type" value="Genomic_DNA"/>
</dbReference>
<dbReference type="Proteomes" id="UP000000702">
    <property type="component" value="Unassembled WGS sequence"/>
</dbReference>
<feature type="compositionally biased region" description="Polar residues" evidence="1">
    <location>
        <begin position="239"/>
        <end position="253"/>
    </location>
</feature>
<proteinExistence type="predicted"/>
<keyword evidence="3" id="KW-1185">Reference proteome</keyword>
<reference evidence="3" key="1">
    <citation type="submission" date="2011-07" db="EMBL/GenBank/DDBJ databases">
        <title>Divergent evolution of antigenic variation in African trypanosomes.</title>
        <authorList>
            <person name="Jackson A.P."/>
            <person name="Berry A."/>
            <person name="Allison H.C."/>
            <person name="Burton P."/>
            <person name="Anderson J."/>
            <person name="Aslett M."/>
            <person name="Brown R."/>
            <person name="Corton N."/>
            <person name="Harris D."/>
            <person name="Hauser H."/>
            <person name="Gamble J."/>
            <person name="Gilderthorp R."/>
            <person name="McQuillan J."/>
            <person name="Quail M.A."/>
            <person name="Sanders M."/>
            <person name="Van Tonder A."/>
            <person name="Ginger M.L."/>
            <person name="Donelson J.E."/>
            <person name="Field M.C."/>
            <person name="Barry J.D."/>
            <person name="Berriman M."/>
            <person name="Hertz-Fowler C."/>
        </authorList>
    </citation>
    <scope>NUCLEOTIDE SEQUENCE [LARGE SCALE GENOMIC DNA]</scope>
    <source>
        <strain evidence="3">IL3000</strain>
    </source>
</reference>
<dbReference type="PANTHER" id="PTHR10677:SF3">
    <property type="entry name" value="FI07626P-RELATED"/>
    <property type="match status" value="1"/>
</dbReference>
<feature type="compositionally biased region" description="Basic and acidic residues" evidence="1">
    <location>
        <begin position="221"/>
        <end position="233"/>
    </location>
</feature>
<evidence type="ECO:0000313" key="3">
    <source>
        <dbReference type="Proteomes" id="UP000000702"/>
    </source>
</evidence>
<dbReference type="GO" id="GO:0005829">
    <property type="term" value="C:cytosol"/>
    <property type="evidence" value="ECO:0007669"/>
    <property type="project" value="TreeGrafter"/>
</dbReference>
<dbReference type="Pfam" id="PF23195">
    <property type="entry name" value="UBQLN1"/>
    <property type="match status" value="1"/>
</dbReference>
<dbReference type="GO" id="GO:0031593">
    <property type="term" value="F:polyubiquitin modification-dependent protein binding"/>
    <property type="evidence" value="ECO:0007669"/>
    <property type="project" value="TreeGrafter"/>
</dbReference>
<dbReference type="OMA" id="MEAKMTE"/>